<organism evidence="6 7">
    <name type="scientific">Cladophialophora immunda</name>
    <dbReference type="NCBI Taxonomy" id="569365"/>
    <lineage>
        <taxon>Eukaryota</taxon>
        <taxon>Fungi</taxon>
        <taxon>Dikarya</taxon>
        <taxon>Ascomycota</taxon>
        <taxon>Pezizomycotina</taxon>
        <taxon>Eurotiomycetes</taxon>
        <taxon>Chaetothyriomycetidae</taxon>
        <taxon>Chaetothyriales</taxon>
        <taxon>Herpotrichiellaceae</taxon>
        <taxon>Cladophialophora</taxon>
    </lineage>
</organism>
<evidence type="ECO:0000313" key="7">
    <source>
        <dbReference type="Proteomes" id="UP000054466"/>
    </source>
</evidence>
<dbReference type="HOGENOM" id="CLU_038839_2_0_1"/>
<sequence>MAPTTEGGQPRITATCLCGAISYALPADQRLPMDSDLCHCSDCRYVTGALYLSSPQLPEAPPQDVVERGVHYDSSGTRRRWFCGKCGSHMFVQETGGEGRRWWVMGGVLEQSGSDSGPKNTTRATHHIFVTDTGDGALAAKMIKLGKRKIECWEKRPYTSRQVNELELREMSLLAQRAPGAENDSLEAKCHCGGVNVRITRPDFESLNLPQRYIPEQKNKYVAGLCACRSCRLAIGVSFQPWVFIPPANIFLADTGTTVKFGAEGDQEGSNGATTLRHIWSSTDTCRSFCGRCGATVFYWHNKRPEVVDVSVGVLRSQDGAMAKSWLSWRKEGPSWKEDCIDEEILKAIFQP</sequence>
<feature type="domain" description="CENP-V/GFA" evidence="5">
    <location>
        <begin position="12"/>
        <end position="120"/>
    </location>
</feature>
<dbReference type="VEuPathDB" id="FungiDB:PV07_02319"/>
<evidence type="ECO:0000259" key="5">
    <source>
        <dbReference type="PROSITE" id="PS51891"/>
    </source>
</evidence>
<keyword evidence="2" id="KW-0479">Metal-binding</keyword>
<dbReference type="Gene3D" id="3.90.1590.10">
    <property type="entry name" value="glutathione-dependent formaldehyde- activating enzyme (gfa)"/>
    <property type="match status" value="2"/>
</dbReference>
<accession>A0A0D2DIX0</accession>
<evidence type="ECO:0000313" key="6">
    <source>
        <dbReference type="EMBL" id="KIW35634.1"/>
    </source>
</evidence>
<proteinExistence type="inferred from homology"/>
<dbReference type="Pfam" id="PF04828">
    <property type="entry name" value="GFA"/>
    <property type="match status" value="2"/>
</dbReference>
<dbReference type="Proteomes" id="UP000054466">
    <property type="component" value="Unassembled WGS sequence"/>
</dbReference>
<comment type="similarity">
    <text evidence="1">Belongs to the Gfa family.</text>
</comment>
<protein>
    <recommendedName>
        <fullName evidence="5">CENP-V/GFA domain-containing protein</fullName>
    </recommendedName>
</protein>
<evidence type="ECO:0000256" key="2">
    <source>
        <dbReference type="ARBA" id="ARBA00022723"/>
    </source>
</evidence>
<gene>
    <name evidence="6" type="ORF">PV07_02319</name>
</gene>
<dbReference type="PROSITE" id="PS51891">
    <property type="entry name" value="CENP_V_GFA"/>
    <property type="match status" value="2"/>
</dbReference>
<keyword evidence="3" id="KW-0862">Zinc</keyword>
<dbReference type="PANTHER" id="PTHR33337:SF30">
    <property type="entry name" value="DUF636 DOMAIN PROTEIN (AFU_ORTHOLOGUE AFUA_1G03180)"/>
    <property type="match status" value="1"/>
</dbReference>
<dbReference type="AlphaFoldDB" id="A0A0D2DIX0"/>
<dbReference type="RefSeq" id="XP_016255850.1">
    <property type="nucleotide sequence ID" value="XM_016388922.1"/>
</dbReference>
<evidence type="ECO:0000256" key="4">
    <source>
        <dbReference type="ARBA" id="ARBA00023239"/>
    </source>
</evidence>
<dbReference type="OrthoDB" id="5422068at2759"/>
<reference evidence="6 7" key="1">
    <citation type="submission" date="2015-01" db="EMBL/GenBank/DDBJ databases">
        <title>The Genome Sequence of Cladophialophora immunda CBS83496.</title>
        <authorList>
            <consortium name="The Broad Institute Genomics Platform"/>
            <person name="Cuomo C."/>
            <person name="de Hoog S."/>
            <person name="Gorbushina A."/>
            <person name="Stielow B."/>
            <person name="Teixiera M."/>
            <person name="Abouelleil A."/>
            <person name="Chapman S.B."/>
            <person name="Priest M."/>
            <person name="Young S.K."/>
            <person name="Wortman J."/>
            <person name="Nusbaum C."/>
            <person name="Birren B."/>
        </authorList>
    </citation>
    <scope>NUCLEOTIDE SEQUENCE [LARGE SCALE GENOMIC DNA]</scope>
    <source>
        <strain evidence="6 7">CBS 83496</strain>
    </source>
</reference>
<keyword evidence="4" id="KW-0456">Lyase</keyword>
<evidence type="ECO:0000256" key="3">
    <source>
        <dbReference type="ARBA" id="ARBA00022833"/>
    </source>
</evidence>
<feature type="domain" description="CENP-V/GFA" evidence="5">
    <location>
        <begin position="186"/>
        <end position="327"/>
    </location>
</feature>
<dbReference type="EMBL" id="KN847040">
    <property type="protein sequence ID" value="KIW35634.1"/>
    <property type="molecule type" value="Genomic_DNA"/>
</dbReference>
<dbReference type="GO" id="GO:0046872">
    <property type="term" value="F:metal ion binding"/>
    <property type="evidence" value="ECO:0007669"/>
    <property type="project" value="UniProtKB-KW"/>
</dbReference>
<dbReference type="GeneID" id="27341513"/>
<dbReference type="GO" id="GO:0016846">
    <property type="term" value="F:carbon-sulfur lyase activity"/>
    <property type="evidence" value="ECO:0007669"/>
    <property type="project" value="InterPro"/>
</dbReference>
<dbReference type="InterPro" id="IPR006913">
    <property type="entry name" value="CENP-V/GFA"/>
</dbReference>
<dbReference type="InterPro" id="IPR011057">
    <property type="entry name" value="Mss4-like_sf"/>
</dbReference>
<name>A0A0D2DIX0_9EURO</name>
<evidence type="ECO:0000256" key="1">
    <source>
        <dbReference type="ARBA" id="ARBA00005495"/>
    </source>
</evidence>
<dbReference type="SUPFAM" id="SSF51316">
    <property type="entry name" value="Mss4-like"/>
    <property type="match status" value="2"/>
</dbReference>
<dbReference type="PANTHER" id="PTHR33337">
    <property type="entry name" value="GFA DOMAIN-CONTAINING PROTEIN"/>
    <property type="match status" value="1"/>
</dbReference>
<keyword evidence="7" id="KW-1185">Reference proteome</keyword>